<reference evidence="1 2" key="1">
    <citation type="submission" date="2016-11" db="EMBL/GenBank/DDBJ databases">
        <authorList>
            <person name="Jaros S."/>
            <person name="Januszkiewicz K."/>
            <person name="Wedrychowicz H."/>
        </authorList>
    </citation>
    <scope>NUCLEOTIDE SEQUENCE [LARGE SCALE GENOMIC DNA]</scope>
    <source>
        <strain evidence="1 2">DSM 29431</strain>
    </source>
</reference>
<dbReference type="Proteomes" id="UP000184221">
    <property type="component" value="Unassembled WGS sequence"/>
</dbReference>
<accession>A0A1M5VII8</accession>
<keyword evidence="2" id="KW-1185">Reference proteome</keyword>
<protein>
    <submittedName>
        <fullName evidence="1">Uncharacterized protein</fullName>
    </submittedName>
</protein>
<proteinExistence type="predicted"/>
<evidence type="ECO:0000313" key="2">
    <source>
        <dbReference type="Proteomes" id="UP000184221"/>
    </source>
</evidence>
<evidence type="ECO:0000313" key="1">
    <source>
        <dbReference type="EMBL" id="SHH75066.1"/>
    </source>
</evidence>
<gene>
    <name evidence="1" type="ORF">SAMN05443551_2892</name>
</gene>
<dbReference type="RefSeq" id="WP_143152696.1">
    <property type="nucleotide sequence ID" value="NZ_FQXC01000004.1"/>
</dbReference>
<sequence>MDVLYGVRELALSVILVNSEYGFEVANRFQYSEPTEVCLRFAYGETSAWWNAPPEGTFYYQATGLETGDEHKLLFLAFIERPGPDIRFDGRDHCIEKDANEPVWFSVAPRSDTRLVIGLH</sequence>
<organism evidence="1 2">
    <name type="scientific">Marivita hallyeonensis</name>
    <dbReference type="NCBI Taxonomy" id="996342"/>
    <lineage>
        <taxon>Bacteria</taxon>
        <taxon>Pseudomonadati</taxon>
        <taxon>Pseudomonadota</taxon>
        <taxon>Alphaproteobacteria</taxon>
        <taxon>Rhodobacterales</taxon>
        <taxon>Roseobacteraceae</taxon>
        <taxon>Marivita</taxon>
    </lineage>
</organism>
<name>A0A1M5VII8_9RHOB</name>
<dbReference type="AlphaFoldDB" id="A0A1M5VII8"/>
<dbReference type="EMBL" id="FQXC01000004">
    <property type="protein sequence ID" value="SHH75066.1"/>
    <property type="molecule type" value="Genomic_DNA"/>
</dbReference>
<dbReference type="STRING" id="996342.SAMN05443551_2892"/>